<accession>A0A420Y8E7</accession>
<keyword evidence="4 9" id="KW-1133">Transmembrane helix</keyword>
<gene>
    <name evidence="12" type="ORF">DL546_006731</name>
</gene>
<feature type="transmembrane region" description="Helical" evidence="9">
    <location>
        <begin position="450"/>
        <end position="471"/>
    </location>
</feature>
<feature type="compositionally biased region" description="Low complexity" evidence="10">
    <location>
        <begin position="13"/>
        <end position="29"/>
    </location>
</feature>
<keyword evidence="5 9" id="KW-0406">Ion transport</keyword>
<dbReference type="STRING" id="177199.A0A420Y8E7"/>
<comment type="caution">
    <text evidence="12">The sequence shown here is derived from an EMBL/GenBank/DDBJ whole genome shotgun (WGS) entry which is preliminary data.</text>
</comment>
<feature type="region of interest" description="Disordered" evidence="10">
    <location>
        <begin position="1"/>
        <end position="140"/>
    </location>
</feature>
<name>A0A420Y8E7_9PEZI</name>
<feature type="compositionally biased region" description="Polar residues" evidence="10">
    <location>
        <begin position="1"/>
        <end position="12"/>
    </location>
</feature>
<dbReference type="SUPFAM" id="SSF54631">
    <property type="entry name" value="CBS-domain pair"/>
    <property type="match status" value="1"/>
</dbReference>
<evidence type="ECO:0000256" key="5">
    <source>
        <dbReference type="ARBA" id="ARBA00023065"/>
    </source>
</evidence>
<evidence type="ECO:0000259" key="11">
    <source>
        <dbReference type="PROSITE" id="PS51371"/>
    </source>
</evidence>
<dbReference type="Pfam" id="PF00571">
    <property type="entry name" value="CBS"/>
    <property type="match status" value="1"/>
</dbReference>
<dbReference type="CDD" id="cd03684">
    <property type="entry name" value="ClC_3_like"/>
    <property type="match status" value="1"/>
</dbReference>
<feature type="transmembrane region" description="Helical" evidence="9">
    <location>
        <begin position="573"/>
        <end position="596"/>
    </location>
</feature>
<proteinExistence type="inferred from homology"/>
<feature type="transmembrane region" description="Helical" evidence="9">
    <location>
        <begin position="376"/>
        <end position="400"/>
    </location>
</feature>
<dbReference type="Pfam" id="PF00654">
    <property type="entry name" value="Voltage_CLC"/>
    <property type="match status" value="1"/>
</dbReference>
<reference evidence="12 13" key="1">
    <citation type="submission" date="2018-08" db="EMBL/GenBank/DDBJ databases">
        <title>Draft genome of the lignicolous fungus Coniochaeta pulveracea.</title>
        <authorList>
            <person name="Borstlap C.J."/>
            <person name="De Witt R.N."/>
            <person name="Botha A."/>
            <person name="Volschenk H."/>
        </authorList>
    </citation>
    <scope>NUCLEOTIDE SEQUENCE [LARGE SCALE GENOMIC DNA]</scope>
    <source>
        <strain evidence="12 13">CAB683</strain>
    </source>
</reference>
<feature type="region of interest" description="Disordered" evidence="10">
    <location>
        <begin position="855"/>
        <end position="895"/>
    </location>
</feature>
<dbReference type="GO" id="GO:0005247">
    <property type="term" value="F:voltage-gated chloride channel activity"/>
    <property type="evidence" value="ECO:0007669"/>
    <property type="project" value="TreeGrafter"/>
</dbReference>
<evidence type="ECO:0000256" key="4">
    <source>
        <dbReference type="ARBA" id="ARBA00022989"/>
    </source>
</evidence>
<keyword evidence="3 9" id="KW-0812">Transmembrane</keyword>
<dbReference type="SUPFAM" id="SSF81340">
    <property type="entry name" value="Clc chloride channel"/>
    <property type="match status" value="1"/>
</dbReference>
<organism evidence="12 13">
    <name type="scientific">Coniochaeta pulveracea</name>
    <dbReference type="NCBI Taxonomy" id="177199"/>
    <lineage>
        <taxon>Eukaryota</taxon>
        <taxon>Fungi</taxon>
        <taxon>Dikarya</taxon>
        <taxon>Ascomycota</taxon>
        <taxon>Pezizomycotina</taxon>
        <taxon>Sordariomycetes</taxon>
        <taxon>Sordariomycetidae</taxon>
        <taxon>Coniochaetales</taxon>
        <taxon>Coniochaetaceae</taxon>
        <taxon>Coniochaeta</taxon>
    </lineage>
</organism>
<evidence type="ECO:0000256" key="8">
    <source>
        <dbReference type="PROSITE-ProRule" id="PRU00703"/>
    </source>
</evidence>
<evidence type="ECO:0000256" key="2">
    <source>
        <dbReference type="ARBA" id="ARBA00022448"/>
    </source>
</evidence>
<dbReference type="GO" id="GO:0005886">
    <property type="term" value="C:plasma membrane"/>
    <property type="evidence" value="ECO:0007669"/>
    <property type="project" value="TreeGrafter"/>
</dbReference>
<evidence type="ECO:0000313" key="12">
    <source>
        <dbReference type="EMBL" id="RKU44174.1"/>
    </source>
</evidence>
<dbReference type="AlphaFoldDB" id="A0A420Y8E7"/>
<feature type="transmembrane region" description="Helical" evidence="9">
    <location>
        <begin position="319"/>
        <end position="342"/>
    </location>
</feature>
<feature type="transmembrane region" description="Helical" evidence="9">
    <location>
        <begin position="483"/>
        <end position="506"/>
    </location>
</feature>
<evidence type="ECO:0000256" key="3">
    <source>
        <dbReference type="ARBA" id="ARBA00022692"/>
    </source>
</evidence>
<feature type="domain" description="CBS" evidence="11">
    <location>
        <begin position="800"/>
        <end position="855"/>
    </location>
</feature>
<dbReference type="CDD" id="cd04591">
    <property type="entry name" value="CBS_pair_voltage-gated_CLC_euk_bac"/>
    <property type="match status" value="1"/>
</dbReference>
<feature type="transmembrane region" description="Helical" evidence="9">
    <location>
        <begin position="649"/>
        <end position="667"/>
    </location>
</feature>
<dbReference type="Proteomes" id="UP000275385">
    <property type="component" value="Unassembled WGS sequence"/>
</dbReference>
<keyword evidence="8" id="KW-0129">CBS domain</keyword>
<evidence type="ECO:0000256" key="6">
    <source>
        <dbReference type="ARBA" id="ARBA00023136"/>
    </source>
</evidence>
<feature type="transmembrane region" description="Helical" evidence="9">
    <location>
        <begin position="274"/>
        <end position="298"/>
    </location>
</feature>
<comment type="similarity">
    <text evidence="9">Belongs to the chloride channel (TC 2.A.49) family.</text>
</comment>
<feature type="domain" description="CBS" evidence="11">
    <location>
        <begin position="709"/>
        <end position="774"/>
    </location>
</feature>
<dbReference type="PROSITE" id="PS51371">
    <property type="entry name" value="CBS"/>
    <property type="match status" value="2"/>
</dbReference>
<feature type="transmembrane region" description="Helical" evidence="9">
    <location>
        <begin position="348"/>
        <end position="364"/>
    </location>
</feature>
<evidence type="ECO:0000256" key="10">
    <source>
        <dbReference type="SAM" id="MobiDB-lite"/>
    </source>
</evidence>
<dbReference type="Gene3D" id="1.10.3080.10">
    <property type="entry name" value="Clc chloride channel"/>
    <property type="match status" value="1"/>
</dbReference>
<feature type="transmembrane region" description="Helical" evidence="9">
    <location>
        <begin position="196"/>
        <end position="214"/>
    </location>
</feature>
<keyword evidence="6 9" id="KW-0472">Membrane</keyword>
<feature type="transmembrane region" description="Helical" evidence="9">
    <location>
        <begin position="617"/>
        <end position="643"/>
    </location>
</feature>
<dbReference type="InterPro" id="IPR014743">
    <property type="entry name" value="Cl-channel_core"/>
</dbReference>
<dbReference type="GO" id="GO:0005794">
    <property type="term" value="C:Golgi apparatus"/>
    <property type="evidence" value="ECO:0007669"/>
    <property type="project" value="TreeGrafter"/>
</dbReference>
<dbReference type="InterPro" id="IPR046342">
    <property type="entry name" value="CBS_dom_sf"/>
</dbReference>
<dbReference type="OrthoDB" id="44789at2759"/>
<dbReference type="GO" id="GO:0005769">
    <property type="term" value="C:early endosome"/>
    <property type="evidence" value="ECO:0007669"/>
    <property type="project" value="TreeGrafter"/>
</dbReference>
<dbReference type="EMBL" id="QVQW01000034">
    <property type="protein sequence ID" value="RKU44174.1"/>
    <property type="molecule type" value="Genomic_DNA"/>
</dbReference>
<evidence type="ECO:0000313" key="13">
    <source>
        <dbReference type="Proteomes" id="UP000275385"/>
    </source>
</evidence>
<comment type="subcellular location">
    <subcellularLocation>
        <location evidence="1 9">Membrane</location>
        <topology evidence="1 9">Multi-pass membrane protein</topology>
    </subcellularLocation>
</comment>
<keyword evidence="13" id="KW-1185">Reference proteome</keyword>
<dbReference type="PANTHER" id="PTHR45711:SF6">
    <property type="entry name" value="CHLORIDE CHANNEL PROTEIN"/>
    <property type="match status" value="1"/>
</dbReference>
<feature type="compositionally biased region" description="Polar residues" evidence="10">
    <location>
        <begin position="123"/>
        <end position="133"/>
    </location>
</feature>
<keyword evidence="2 9" id="KW-0813">Transport</keyword>
<dbReference type="PANTHER" id="PTHR45711">
    <property type="entry name" value="CHLORIDE CHANNEL PROTEIN"/>
    <property type="match status" value="1"/>
</dbReference>
<evidence type="ECO:0000256" key="9">
    <source>
        <dbReference type="RuleBase" id="RU361221"/>
    </source>
</evidence>
<dbReference type="InterPro" id="IPR000644">
    <property type="entry name" value="CBS_dom"/>
</dbReference>
<protein>
    <recommendedName>
        <fullName evidence="9">Chloride channel protein</fullName>
    </recommendedName>
</protein>
<feature type="compositionally biased region" description="Polar residues" evidence="10">
    <location>
        <begin position="30"/>
        <end position="54"/>
    </location>
</feature>
<dbReference type="FunFam" id="1.10.3080.10:FF:000011">
    <property type="entry name" value="Chloride channel protein"/>
    <property type="match status" value="1"/>
</dbReference>
<sequence>MASTAYTMNGVTSSRSEASSSSGPRASLSQKDNGVRISSTSEPDLLSDSSPTNDNDADSIFGSDPLDTDLSSTPMSFKRKQKQSVLSQPARLLNALTGGASSPRQIPPRTTEDNDGDTHLLSGLSSNAHGQTDSSKDSVPLDWYVEGPGRRVGYEDMTAIDWIFEYTKERQRLRALQSSARGLLGYARRLADASQIWVVLVLTGLAVGAVAAGIDVTSNWLGDLKDGYCSSADGGAFYLNKGFCCLGYDDHNRCAGWRPWGAHFGAAGKWFTEYFFYVMFSVTFALCASILVQEYGIYAKHSGIPEIKTMLGGFIIRRFLGTWTLITKSLGLCLAVASGMWLGKEGPLVHVACCCSNLFIKLFPSINGNEARKREVFSAAAASGISVAFGSPIGGVLFSLEQLSYYFPDKTMWQSFVCAMTAAVTLQAFDPFRSGKLVLYQVTYSSSWHGFELVPFAILGILGGLYGGLFIKANMQVAELKRSASWLPGPVTQVVIVALLTALINYPNHYMRAQSSELVSYLFAECSTVTVDDFGLCKTGAATAATIVLLLFASILGFFLAAITFGLQIPAGIILPSMAIGALSGRAVGIIMEIWVRNFPGFLPFASCEPDIPCITPGTYAIIGAAATLAGVTRMTVSIVVIMFELTGALTYVLPIMIAVMLSKWVGDAFSRRGIYESWIHFSSYPFLDNAEGPELLPSVPDVPVSDIMTRIEDLVVLTAQGHTISSLASVLESNPHRGFPVVSDPRDAILLGYISRAELSYNLATAVRPPRSLPPSTEVFFAHQPLADPSTTLDLRPWMDQTPITLPSRTPLHRAVAYFQKLGLRYVLFVDRGQLQGLLTKKDVWYVLNGEEERRGDGRRGLGGVRADAGEAERLNGGHEEGISPAERDTDSIL</sequence>
<feature type="transmembrane region" description="Helical" evidence="9">
    <location>
        <begin position="544"/>
        <end position="567"/>
    </location>
</feature>
<evidence type="ECO:0000256" key="7">
    <source>
        <dbReference type="ARBA" id="ARBA00023214"/>
    </source>
</evidence>
<dbReference type="Gene3D" id="3.10.580.10">
    <property type="entry name" value="CBS-domain"/>
    <property type="match status" value="1"/>
</dbReference>
<evidence type="ECO:0000256" key="1">
    <source>
        <dbReference type="ARBA" id="ARBA00004141"/>
    </source>
</evidence>
<dbReference type="SMART" id="SM00116">
    <property type="entry name" value="CBS"/>
    <property type="match status" value="2"/>
</dbReference>
<feature type="compositionally biased region" description="Basic and acidic residues" evidence="10">
    <location>
        <begin position="869"/>
        <end position="895"/>
    </location>
</feature>
<keyword evidence="7 9" id="KW-0868">Chloride</keyword>
<dbReference type="PRINTS" id="PR00762">
    <property type="entry name" value="CLCHANNEL"/>
</dbReference>
<dbReference type="InterPro" id="IPR001807">
    <property type="entry name" value="ClC"/>
</dbReference>